<evidence type="ECO:0000256" key="2">
    <source>
        <dbReference type="ARBA" id="ARBA00012438"/>
    </source>
</evidence>
<accession>A0A4R2QIF9</accession>
<dbReference type="GO" id="GO:0046983">
    <property type="term" value="F:protein dimerization activity"/>
    <property type="evidence" value="ECO:0007669"/>
    <property type="project" value="InterPro"/>
</dbReference>
<dbReference type="PANTHER" id="PTHR24421:SF10">
    <property type="entry name" value="NITRATE_NITRITE SENSOR PROTEIN NARQ"/>
    <property type="match status" value="1"/>
</dbReference>
<proteinExistence type="predicted"/>
<dbReference type="Gene3D" id="3.30.565.10">
    <property type="entry name" value="Histidine kinase-like ATPase, C-terminal domain"/>
    <property type="match status" value="1"/>
</dbReference>
<dbReference type="InterPro" id="IPR036890">
    <property type="entry name" value="HATPase_C_sf"/>
</dbReference>
<dbReference type="SUPFAM" id="SSF55874">
    <property type="entry name" value="ATPase domain of HSP90 chaperone/DNA topoisomerase II/histidine kinase"/>
    <property type="match status" value="1"/>
</dbReference>
<evidence type="ECO:0000256" key="5">
    <source>
        <dbReference type="ARBA" id="ARBA00022741"/>
    </source>
</evidence>
<feature type="transmembrane region" description="Helical" evidence="9">
    <location>
        <begin position="178"/>
        <end position="201"/>
    </location>
</feature>
<name>A0A4R2QIF9_9PSEU</name>
<feature type="transmembrane region" description="Helical" evidence="9">
    <location>
        <begin position="121"/>
        <end position="147"/>
    </location>
</feature>
<dbReference type="GO" id="GO:0005524">
    <property type="term" value="F:ATP binding"/>
    <property type="evidence" value="ECO:0007669"/>
    <property type="project" value="UniProtKB-KW"/>
</dbReference>
<evidence type="ECO:0000256" key="7">
    <source>
        <dbReference type="ARBA" id="ARBA00022840"/>
    </source>
</evidence>
<evidence type="ECO:0000256" key="1">
    <source>
        <dbReference type="ARBA" id="ARBA00000085"/>
    </source>
</evidence>
<keyword evidence="6 11" id="KW-0418">Kinase</keyword>
<dbReference type="Gene3D" id="1.20.5.1930">
    <property type="match status" value="1"/>
</dbReference>
<keyword evidence="12" id="KW-1185">Reference proteome</keyword>
<keyword evidence="5" id="KW-0547">Nucleotide-binding</keyword>
<keyword evidence="3" id="KW-0597">Phosphoprotein</keyword>
<organism evidence="11 12">
    <name type="scientific">Tamaricihabitans halophyticus</name>
    <dbReference type="NCBI Taxonomy" id="1262583"/>
    <lineage>
        <taxon>Bacteria</taxon>
        <taxon>Bacillati</taxon>
        <taxon>Actinomycetota</taxon>
        <taxon>Actinomycetes</taxon>
        <taxon>Pseudonocardiales</taxon>
        <taxon>Pseudonocardiaceae</taxon>
        <taxon>Tamaricihabitans</taxon>
    </lineage>
</organism>
<sequence length="442" mass="47526">MVGCLAMARHVGFNRMERGVLTQRPGGEARRAERRGLRWLPAVLTTDPDAERPDALPKRSTRDWLVDTVCFLFAGCWGILVSSAVLTTGAAPDESLLFADQIAAALACAALWTRRRWPVGLALALLPISVFSELAGGAILVAIFTVAVHRRWPAVLLVVSLHGLAMLPYYALRPEDGTPYWVSVAVTLLICLVLVASGMLVRARRQLVISLRERARRAETEARLRADRARHLERERIAREMHDVLAHRISLLSVHAGALEFRPDAPPEKIASAAATIRDSARQALEDLREVLGVLRGGQLADGEANHPQPTLADVAGLVEESAVAGMRVRLVAALDDGALELESADVPATVGRTVYRLVQEGLTNARKHADGAEVTVSITGSAGHGIEVLVHNPVTGHGVGLPTGGAGLVGLAERVELAGGRLTFGQADGEFRLHTWLPWRG</sequence>
<keyword evidence="9" id="KW-0472">Membrane</keyword>
<keyword evidence="7" id="KW-0067">ATP-binding</keyword>
<dbReference type="GO" id="GO:0000155">
    <property type="term" value="F:phosphorelay sensor kinase activity"/>
    <property type="evidence" value="ECO:0007669"/>
    <property type="project" value="InterPro"/>
</dbReference>
<dbReference type="GO" id="GO:0016020">
    <property type="term" value="C:membrane"/>
    <property type="evidence" value="ECO:0007669"/>
    <property type="project" value="InterPro"/>
</dbReference>
<dbReference type="Proteomes" id="UP000294911">
    <property type="component" value="Unassembled WGS sequence"/>
</dbReference>
<protein>
    <recommendedName>
        <fullName evidence="2">histidine kinase</fullName>
        <ecNumber evidence="2">2.7.13.3</ecNumber>
    </recommendedName>
</protein>
<keyword evidence="9" id="KW-0812">Transmembrane</keyword>
<reference evidence="11 12" key="1">
    <citation type="submission" date="2019-03" db="EMBL/GenBank/DDBJ databases">
        <title>Genomic Encyclopedia of Type Strains, Phase IV (KMG-IV): sequencing the most valuable type-strain genomes for metagenomic binning, comparative biology and taxonomic classification.</title>
        <authorList>
            <person name="Goeker M."/>
        </authorList>
    </citation>
    <scope>NUCLEOTIDE SEQUENCE [LARGE SCALE GENOMIC DNA]</scope>
    <source>
        <strain evidence="11 12">DSM 45765</strain>
    </source>
</reference>
<evidence type="ECO:0000259" key="10">
    <source>
        <dbReference type="Pfam" id="PF07730"/>
    </source>
</evidence>
<dbReference type="InterPro" id="IPR011712">
    <property type="entry name" value="Sig_transdc_His_kin_sub3_dim/P"/>
</dbReference>
<keyword evidence="9" id="KW-1133">Transmembrane helix</keyword>
<comment type="catalytic activity">
    <reaction evidence="1">
        <text>ATP + protein L-histidine = ADP + protein N-phospho-L-histidine.</text>
        <dbReference type="EC" id="2.7.13.3"/>
    </reaction>
</comment>
<evidence type="ECO:0000313" key="12">
    <source>
        <dbReference type="Proteomes" id="UP000294911"/>
    </source>
</evidence>
<dbReference type="EMBL" id="SLXQ01000013">
    <property type="protein sequence ID" value="TCP46771.1"/>
    <property type="molecule type" value="Genomic_DNA"/>
</dbReference>
<dbReference type="Pfam" id="PF07730">
    <property type="entry name" value="HisKA_3"/>
    <property type="match status" value="1"/>
</dbReference>
<feature type="transmembrane region" description="Helical" evidence="9">
    <location>
        <begin position="64"/>
        <end position="86"/>
    </location>
</feature>
<feature type="domain" description="Signal transduction histidine kinase subgroup 3 dimerisation and phosphoacceptor" evidence="10">
    <location>
        <begin position="233"/>
        <end position="299"/>
    </location>
</feature>
<evidence type="ECO:0000256" key="4">
    <source>
        <dbReference type="ARBA" id="ARBA00022679"/>
    </source>
</evidence>
<evidence type="ECO:0000313" key="11">
    <source>
        <dbReference type="EMBL" id="TCP46771.1"/>
    </source>
</evidence>
<dbReference type="EC" id="2.7.13.3" evidence="2"/>
<keyword evidence="4" id="KW-0808">Transferase</keyword>
<evidence type="ECO:0000256" key="9">
    <source>
        <dbReference type="SAM" id="Phobius"/>
    </source>
</evidence>
<dbReference type="AlphaFoldDB" id="A0A4R2QIF9"/>
<evidence type="ECO:0000256" key="6">
    <source>
        <dbReference type="ARBA" id="ARBA00022777"/>
    </source>
</evidence>
<dbReference type="PANTHER" id="PTHR24421">
    <property type="entry name" value="NITRATE/NITRITE SENSOR PROTEIN NARX-RELATED"/>
    <property type="match status" value="1"/>
</dbReference>
<feature type="transmembrane region" description="Helical" evidence="9">
    <location>
        <begin position="154"/>
        <end position="172"/>
    </location>
</feature>
<evidence type="ECO:0000256" key="3">
    <source>
        <dbReference type="ARBA" id="ARBA00022553"/>
    </source>
</evidence>
<dbReference type="InterPro" id="IPR050482">
    <property type="entry name" value="Sensor_HK_TwoCompSys"/>
</dbReference>
<dbReference type="CDD" id="cd16917">
    <property type="entry name" value="HATPase_UhpB-NarQ-NarX-like"/>
    <property type="match status" value="1"/>
</dbReference>
<evidence type="ECO:0000256" key="8">
    <source>
        <dbReference type="ARBA" id="ARBA00023012"/>
    </source>
</evidence>
<comment type="caution">
    <text evidence="11">The sequence shown here is derived from an EMBL/GenBank/DDBJ whole genome shotgun (WGS) entry which is preliminary data.</text>
</comment>
<gene>
    <name evidence="11" type="ORF">EV191_11347</name>
</gene>
<keyword evidence="8" id="KW-0902">Two-component regulatory system</keyword>